<dbReference type="Pfam" id="PF00135">
    <property type="entry name" value="COesterase"/>
    <property type="match status" value="1"/>
</dbReference>
<reference evidence="6" key="1">
    <citation type="submission" date="2025-08" db="UniProtKB">
        <authorList>
            <consortium name="RefSeq"/>
        </authorList>
    </citation>
    <scope>IDENTIFICATION</scope>
    <source>
        <tissue evidence="6">Whole larvae</tissue>
    </source>
</reference>
<evidence type="ECO:0000256" key="1">
    <source>
        <dbReference type="ARBA" id="ARBA00005964"/>
    </source>
</evidence>
<comment type="similarity">
    <text evidence="1">Belongs to the type-B carboxylesterase/lipase family.</text>
</comment>
<dbReference type="PANTHER" id="PTHR43903">
    <property type="entry name" value="NEUROLIGIN"/>
    <property type="match status" value="1"/>
</dbReference>
<accession>A0A6J1WV80</accession>
<name>A0A6J1WV80_GALME</name>
<evidence type="ECO:0000313" key="6">
    <source>
        <dbReference type="RefSeq" id="XP_026759683.2"/>
    </source>
</evidence>
<dbReference type="Proteomes" id="UP001652740">
    <property type="component" value="Unplaced"/>
</dbReference>
<dbReference type="InParanoid" id="A0A6J1WV80"/>
<dbReference type="Gene3D" id="3.40.50.1820">
    <property type="entry name" value="alpha/beta hydrolase"/>
    <property type="match status" value="1"/>
</dbReference>
<gene>
    <name evidence="6" type="primary">LOC113518862</name>
</gene>
<dbReference type="InterPro" id="IPR029058">
    <property type="entry name" value="AB_hydrolase_fold"/>
</dbReference>
<dbReference type="SUPFAM" id="SSF53474">
    <property type="entry name" value="alpha/beta-Hydrolases"/>
    <property type="match status" value="1"/>
</dbReference>
<keyword evidence="5" id="KW-1185">Reference proteome</keyword>
<dbReference type="KEGG" id="gmw:113518862"/>
<feature type="chain" id="PRO_5046135517" evidence="3">
    <location>
        <begin position="23"/>
        <end position="679"/>
    </location>
</feature>
<evidence type="ECO:0000259" key="4">
    <source>
        <dbReference type="Pfam" id="PF00135"/>
    </source>
</evidence>
<dbReference type="InterPro" id="IPR002018">
    <property type="entry name" value="CarbesteraseB"/>
</dbReference>
<sequence>MRSVWLWIWCGVMTSLWWPADAVVGGNPASPPEPDAAVVFVQKYGRSSRIEGIKDPKLGYYTFFGIRYAEPPVGPRRFQRPVRRILAGELTASKPCSACPQPRLMNIFGNEDCLCLNVFSPKMPGDEKGSPVVFFIHGGNYRTGSAHPYGGKHLVQADTIVVVAQYRLGSLGFITNGRKDASGNAGMFDLHAAMSWVKDYIQFFGGDPTKVIIMGQGSGASAASMLSLSPEDRSSKGVAALSGAPLSPGAVRTSPEKHAEDLAARTNCPSKPVERLALCLRALPVEKIIKADQDSNVDFTTQNFLDEVAGRSGTGARVEGADDYRALPILVEEMPANSLKKKRQHAPLLTGVTSAETSRAVFGKYSNFLKKQLEEVSDFIKKDIIGGLQTVVTDVEGLILSSLKLDQVQKVFPLGDFYQSYSAIRNQSVQNTISSIDGLTKIVEATGDALFNFPAYQSVKEWATGAPSYLYSFEFVGNLTKGSHFLPGVILAENNEENEDAKKSNIKGPAHGDELAYLFDPLDEDGNSIEKDEISSTDAHVRKSFVGMIAKFAHSLHPLGTKKESKFPDLLPFSKDNDQYIKIDSDISLGQNFRYCQMGLWGNMAERTSGEFCKKLFDGLLKLPTTLLKPVTGNGVVPNLLNNPIDNQAPLVSLVPRQPRPPKNNNTPTVLNIPFRGLQ</sequence>
<feature type="domain" description="Carboxylesterase type B" evidence="4">
    <location>
        <begin position="49"/>
        <end position="595"/>
    </location>
</feature>
<dbReference type="AlphaFoldDB" id="A0A6J1WV80"/>
<organism evidence="5 6">
    <name type="scientific">Galleria mellonella</name>
    <name type="common">Greater wax moth</name>
    <dbReference type="NCBI Taxonomy" id="7137"/>
    <lineage>
        <taxon>Eukaryota</taxon>
        <taxon>Metazoa</taxon>
        <taxon>Ecdysozoa</taxon>
        <taxon>Arthropoda</taxon>
        <taxon>Hexapoda</taxon>
        <taxon>Insecta</taxon>
        <taxon>Pterygota</taxon>
        <taxon>Neoptera</taxon>
        <taxon>Endopterygota</taxon>
        <taxon>Lepidoptera</taxon>
        <taxon>Glossata</taxon>
        <taxon>Ditrysia</taxon>
        <taxon>Pyraloidea</taxon>
        <taxon>Pyralidae</taxon>
        <taxon>Galleriinae</taxon>
        <taxon>Galleria</taxon>
    </lineage>
</organism>
<feature type="signal peptide" evidence="3">
    <location>
        <begin position="1"/>
        <end position="22"/>
    </location>
</feature>
<keyword evidence="3" id="KW-0732">Signal</keyword>
<dbReference type="InterPro" id="IPR051093">
    <property type="entry name" value="Neuroligin/BSAL"/>
</dbReference>
<evidence type="ECO:0000256" key="2">
    <source>
        <dbReference type="ARBA" id="ARBA00023180"/>
    </source>
</evidence>
<protein>
    <submittedName>
        <fullName evidence="6">Carboxylesterase 5A isoform X1</fullName>
    </submittedName>
</protein>
<dbReference type="RefSeq" id="XP_026759683.2">
    <property type="nucleotide sequence ID" value="XM_026903882.3"/>
</dbReference>
<evidence type="ECO:0000256" key="3">
    <source>
        <dbReference type="SAM" id="SignalP"/>
    </source>
</evidence>
<proteinExistence type="inferred from homology"/>
<evidence type="ECO:0000313" key="5">
    <source>
        <dbReference type="Proteomes" id="UP001652740"/>
    </source>
</evidence>
<dbReference type="GeneID" id="113518862"/>
<keyword evidence="2" id="KW-0325">Glycoprotein</keyword>